<evidence type="ECO:0000256" key="2">
    <source>
        <dbReference type="ARBA" id="ARBA00023002"/>
    </source>
</evidence>
<name>A0A6F9E9I8_9BACL</name>
<proteinExistence type="inferred from homology"/>
<dbReference type="EMBL" id="LR792683">
    <property type="protein sequence ID" value="CAB3394467.1"/>
    <property type="molecule type" value="Genomic_DNA"/>
</dbReference>
<dbReference type="InterPro" id="IPR050259">
    <property type="entry name" value="SDR"/>
</dbReference>
<dbReference type="InterPro" id="IPR002347">
    <property type="entry name" value="SDR_fam"/>
</dbReference>
<dbReference type="InterPro" id="IPR036291">
    <property type="entry name" value="NAD(P)-bd_dom_sf"/>
</dbReference>
<dbReference type="RefSeq" id="WP_170085997.1">
    <property type="nucleotide sequence ID" value="NZ_CP047971.1"/>
</dbReference>
<comment type="similarity">
    <text evidence="1">Belongs to the short-chain dehydrogenases/reductases (SDR) family.</text>
</comment>
<accession>A0A6F9E9I8</accession>
<dbReference type="Pfam" id="PF13561">
    <property type="entry name" value="adh_short_C2"/>
    <property type="match status" value="1"/>
</dbReference>
<dbReference type="NCBIfam" id="NF005559">
    <property type="entry name" value="PRK07231.1"/>
    <property type="match status" value="1"/>
</dbReference>
<dbReference type="PANTHER" id="PTHR42879">
    <property type="entry name" value="3-OXOACYL-(ACYL-CARRIER-PROTEIN) REDUCTASE"/>
    <property type="match status" value="1"/>
</dbReference>
<dbReference type="GO" id="GO:0004316">
    <property type="term" value="F:3-oxoacyl-[acyl-carrier-protein] reductase (NADPH) activity"/>
    <property type="evidence" value="ECO:0007669"/>
    <property type="project" value="UniProtKB-EC"/>
</dbReference>
<dbReference type="Gene3D" id="3.40.50.720">
    <property type="entry name" value="NAD(P)-binding Rossmann-like Domain"/>
    <property type="match status" value="1"/>
</dbReference>
<dbReference type="EC" id="1.1.1.100" evidence="3"/>
<protein>
    <submittedName>
        <fullName evidence="3">3-oxoacyl-[acyl-carrier-protein] reductase FabG</fullName>
        <ecNumber evidence="3">1.1.1.100</ecNumber>
    </submittedName>
</protein>
<dbReference type="SUPFAM" id="SSF51735">
    <property type="entry name" value="NAD(P)-binding Rossmann-fold domains"/>
    <property type="match status" value="1"/>
</dbReference>
<sequence>MAQPKVALVTGAVQGIGRSIADRLLEDGYRVVYSDVNAAGLETIMEHVESETVRVRAMVLQLDVADESAIQSAVNHVVDAWGSIDILVNNAGIRYVTPVNEITRQEWDRVLAVNLTGTFFMTQAVLPVMRRAGWGRVVNISSFGGQAGPLTSGAHYCASKAGQLALTKVFARALAAEGITVNAVAPAAIETPEMSKMTPESLAQVAKGIPVGRFGKAEEVAAVVSFLVSETAGYITGATFDINGGMLMR</sequence>
<evidence type="ECO:0000256" key="1">
    <source>
        <dbReference type="ARBA" id="ARBA00006484"/>
    </source>
</evidence>
<evidence type="ECO:0000313" key="4">
    <source>
        <dbReference type="Proteomes" id="UP000502196"/>
    </source>
</evidence>
<dbReference type="NCBIfam" id="NF009466">
    <property type="entry name" value="PRK12826.1-2"/>
    <property type="match status" value="1"/>
</dbReference>
<organism evidence="3 4">
    <name type="scientific">Kyrpidia spormannii</name>
    <dbReference type="NCBI Taxonomy" id="2055160"/>
    <lineage>
        <taxon>Bacteria</taxon>
        <taxon>Bacillati</taxon>
        <taxon>Bacillota</taxon>
        <taxon>Bacilli</taxon>
        <taxon>Bacillales</taxon>
        <taxon>Alicyclobacillaceae</taxon>
        <taxon>Kyrpidia</taxon>
    </lineage>
</organism>
<dbReference type="PRINTS" id="PR00081">
    <property type="entry name" value="GDHRDH"/>
</dbReference>
<dbReference type="FunFam" id="3.40.50.720:FF:000173">
    <property type="entry name" value="3-oxoacyl-[acyl-carrier protein] reductase"/>
    <property type="match status" value="1"/>
</dbReference>
<dbReference type="Proteomes" id="UP000502196">
    <property type="component" value="Chromosome"/>
</dbReference>
<dbReference type="PANTHER" id="PTHR42879:SF2">
    <property type="entry name" value="3-OXOACYL-[ACYL-CARRIER-PROTEIN] REDUCTASE FABG"/>
    <property type="match status" value="1"/>
</dbReference>
<reference evidence="3 4" key="1">
    <citation type="submission" date="2020-04" db="EMBL/GenBank/DDBJ databases">
        <authorList>
            <person name="Hogendoorn C."/>
        </authorList>
    </citation>
    <scope>NUCLEOTIDE SEQUENCE [LARGE SCALE GENOMIC DNA]</scope>
    <source>
        <strain evidence="3">COOX1</strain>
    </source>
</reference>
<dbReference type="AlphaFoldDB" id="A0A6F9E9I8"/>
<evidence type="ECO:0000313" key="3">
    <source>
        <dbReference type="EMBL" id="CAB3394467.1"/>
    </source>
</evidence>
<gene>
    <name evidence="3" type="primary">fabG</name>
    <name evidence="3" type="ORF">COOX1_2428</name>
</gene>
<dbReference type="PRINTS" id="PR00080">
    <property type="entry name" value="SDRFAMILY"/>
</dbReference>
<keyword evidence="2 3" id="KW-0560">Oxidoreductase</keyword>